<evidence type="ECO:0000256" key="5">
    <source>
        <dbReference type="ARBA" id="ARBA00022847"/>
    </source>
</evidence>
<keyword evidence="14" id="KW-1185">Reference proteome</keyword>
<protein>
    <recommendedName>
        <fullName evidence="12">Amino acid transporter transmembrane domain-containing protein</fullName>
    </recommendedName>
</protein>
<name>A0AAV0KK31_9ROSI</name>
<accession>A0AAV0KK31</accession>
<evidence type="ECO:0000313" key="14">
    <source>
        <dbReference type="Proteomes" id="UP001154282"/>
    </source>
</evidence>
<sequence>MIIFGCIQLTLCQVQNFHKLSWISILAAVMSITYSFTGLGLSVTKVAAAPDPEESWAEARGGHPGSATEKIFQAIGNIAFAYTYSTVLIEIQDTLKSSPAENKTMKRASFVGISTTTIFYLLCGCVG</sequence>
<keyword evidence="8 11" id="KW-0472">Membrane</keyword>
<evidence type="ECO:0000256" key="7">
    <source>
        <dbReference type="ARBA" id="ARBA00022989"/>
    </source>
</evidence>
<keyword evidence="4 11" id="KW-0812">Transmembrane</keyword>
<dbReference type="Pfam" id="PF01490">
    <property type="entry name" value="Aa_trans"/>
    <property type="match status" value="1"/>
</dbReference>
<proteinExistence type="inferred from homology"/>
<evidence type="ECO:0000256" key="1">
    <source>
        <dbReference type="ARBA" id="ARBA00004127"/>
    </source>
</evidence>
<dbReference type="GO" id="GO:0009734">
    <property type="term" value="P:auxin-activated signaling pathway"/>
    <property type="evidence" value="ECO:0007669"/>
    <property type="project" value="UniProtKB-KW"/>
</dbReference>
<feature type="transmembrane region" description="Helical" evidence="11">
    <location>
        <begin position="20"/>
        <end position="41"/>
    </location>
</feature>
<gene>
    <name evidence="13" type="ORF">LITE_LOCUS18999</name>
</gene>
<dbReference type="AlphaFoldDB" id="A0AAV0KK31"/>
<evidence type="ECO:0000256" key="3">
    <source>
        <dbReference type="ARBA" id="ARBA00022448"/>
    </source>
</evidence>
<evidence type="ECO:0000259" key="12">
    <source>
        <dbReference type="Pfam" id="PF01490"/>
    </source>
</evidence>
<evidence type="ECO:0000256" key="10">
    <source>
        <dbReference type="ARBA" id="ARBA00045588"/>
    </source>
</evidence>
<evidence type="ECO:0000313" key="13">
    <source>
        <dbReference type="EMBL" id="CAI0422042.1"/>
    </source>
</evidence>
<keyword evidence="3" id="KW-0813">Transport</keyword>
<dbReference type="GO" id="GO:0012505">
    <property type="term" value="C:endomembrane system"/>
    <property type="evidence" value="ECO:0007669"/>
    <property type="project" value="UniProtKB-SubCell"/>
</dbReference>
<comment type="caution">
    <text evidence="13">The sequence shown here is derived from an EMBL/GenBank/DDBJ whole genome shotgun (WGS) entry which is preliminary data.</text>
</comment>
<comment type="subcellular location">
    <subcellularLocation>
        <location evidence="1">Endomembrane system</location>
        <topology evidence="1">Multi-pass membrane protein</topology>
    </subcellularLocation>
</comment>
<evidence type="ECO:0000256" key="2">
    <source>
        <dbReference type="ARBA" id="ARBA00005590"/>
    </source>
</evidence>
<evidence type="ECO:0000256" key="6">
    <source>
        <dbReference type="ARBA" id="ARBA00022970"/>
    </source>
</evidence>
<dbReference type="GO" id="GO:0006865">
    <property type="term" value="P:amino acid transport"/>
    <property type="evidence" value="ECO:0007669"/>
    <property type="project" value="UniProtKB-KW"/>
</dbReference>
<dbReference type="InterPro" id="IPR013057">
    <property type="entry name" value="AA_transpt_TM"/>
</dbReference>
<evidence type="ECO:0000256" key="8">
    <source>
        <dbReference type="ARBA" id="ARBA00023136"/>
    </source>
</evidence>
<dbReference type="Proteomes" id="UP001154282">
    <property type="component" value="Unassembled WGS sequence"/>
</dbReference>
<comment type="function">
    <text evidence="10">Carrier protein involved in proton-driven auxin influx. Mediates the formation of auxin gradient from developing leaves (site of auxin biosynthesis) to tips by contributing to the loading of auxin in vascular tissues and facilitating acropetal (base to tip) auxin transport within inner tissues of the root apex, and basipetal (tip to base) auxin transport within outer tissues of the root apex. May be involved in lateral roots and nodules formation.</text>
</comment>
<dbReference type="GO" id="GO:0015293">
    <property type="term" value="F:symporter activity"/>
    <property type="evidence" value="ECO:0007669"/>
    <property type="project" value="UniProtKB-KW"/>
</dbReference>
<dbReference type="PANTHER" id="PTHR48017">
    <property type="entry name" value="OS05G0424000 PROTEIN-RELATED"/>
    <property type="match status" value="1"/>
</dbReference>
<organism evidence="13 14">
    <name type="scientific">Linum tenue</name>
    <dbReference type="NCBI Taxonomy" id="586396"/>
    <lineage>
        <taxon>Eukaryota</taxon>
        <taxon>Viridiplantae</taxon>
        <taxon>Streptophyta</taxon>
        <taxon>Embryophyta</taxon>
        <taxon>Tracheophyta</taxon>
        <taxon>Spermatophyta</taxon>
        <taxon>Magnoliopsida</taxon>
        <taxon>eudicotyledons</taxon>
        <taxon>Gunneridae</taxon>
        <taxon>Pentapetalae</taxon>
        <taxon>rosids</taxon>
        <taxon>fabids</taxon>
        <taxon>Malpighiales</taxon>
        <taxon>Linaceae</taxon>
        <taxon>Linum</taxon>
    </lineage>
</organism>
<evidence type="ECO:0000256" key="9">
    <source>
        <dbReference type="ARBA" id="ARBA00023294"/>
    </source>
</evidence>
<comment type="similarity">
    <text evidence="2">Belongs to the amino acid/polyamine transporter 2 family. Amino acid/auxin permease (AAAP) (TC 2.A.18.1) subfamily.</text>
</comment>
<keyword evidence="6" id="KW-0029">Amino-acid transport</keyword>
<dbReference type="EMBL" id="CAMGYJ010000005">
    <property type="protein sequence ID" value="CAI0422042.1"/>
    <property type="molecule type" value="Genomic_DNA"/>
</dbReference>
<keyword evidence="9" id="KW-0927">Auxin signaling pathway</keyword>
<feature type="domain" description="Amino acid transporter transmembrane" evidence="12">
    <location>
        <begin position="1"/>
        <end position="127"/>
    </location>
</feature>
<keyword evidence="7 11" id="KW-1133">Transmembrane helix</keyword>
<reference evidence="13" key="1">
    <citation type="submission" date="2022-08" db="EMBL/GenBank/DDBJ databases">
        <authorList>
            <person name="Gutierrez-Valencia J."/>
        </authorList>
    </citation>
    <scope>NUCLEOTIDE SEQUENCE</scope>
</reference>
<evidence type="ECO:0000256" key="4">
    <source>
        <dbReference type="ARBA" id="ARBA00022692"/>
    </source>
</evidence>
<evidence type="ECO:0000256" key="11">
    <source>
        <dbReference type="SAM" id="Phobius"/>
    </source>
</evidence>
<keyword evidence="5" id="KW-0769">Symport</keyword>